<keyword evidence="3 13" id="KW-0645">Protease</keyword>
<proteinExistence type="inferred from homology"/>
<evidence type="ECO:0000256" key="11">
    <source>
        <dbReference type="SAM" id="SignalP"/>
    </source>
</evidence>
<keyword evidence="6" id="KW-0378">Hydrolase</keyword>
<reference evidence="13 14" key="1">
    <citation type="journal article" date="2012" name="Sci. Rep.">
        <title>Genomic perspectives on the evolution of fungal entomopathogenicity in Beauveria bassiana.</title>
        <authorList>
            <person name="Xiao G."/>
            <person name="Ying S.H."/>
            <person name="Zheng P."/>
            <person name="Wang Z.L."/>
            <person name="Zhang S."/>
            <person name="Xie X.Q."/>
            <person name="Shang Y."/>
            <person name="St Leger R.J."/>
            <person name="Zhao G.P."/>
            <person name="Wang C."/>
            <person name="Feng M.G."/>
        </authorList>
    </citation>
    <scope>NUCLEOTIDE SEQUENCE [LARGE SCALE GENOMIC DNA]</scope>
    <source>
        <strain evidence="13 14">ARSEF 2860</strain>
    </source>
</reference>
<evidence type="ECO:0000256" key="1">
    <source>
        <dbReference type="ARBA" id="ARBA00003174"/>
    </source>
</evidence>
<comment type="function">
    <text evidence="1">Secreted metalloproteinase that allows assimilation of proteinaceous substrates.</text>
</comment>
<evidence type="ECO:0000256" key="3">
    <source>
        <dbReference type="ARBA" id="ARBA00022670"/>
    </source>
</evidence>
<evidence type="ECO:0000256" key="8">
    <source>
        <dbReference type="ARBA" id="ARBA00023049"/>
    </source>
</evidence>
<evidence type="ECO:0000256" key="7">
    <source>
        <dbReference type="ARBA" id="ARBA00022833"/>
    </source>
</evidence>
<dbReference type="EMBL" id="JH725202">
    <property type="protein sequence ID" value="EJP61624.1"/>
    <property type="molecule type" value="Genomic_DNA"/>
</dbReference>
<dbReference type="PANTHER" id="PTHR47466">
    <property type="match status" value="1"/>
</dbReference>
<dbReference type="GO" id="GO:0046872">
    <property type="term" value="F:metal ion binding"/>
    <property type="evidence" value="ECO:0007669"/>
    <property type="project" value="UniProtKB-KW"/>
</dbReference>
<keyword evidence="7" id="KW-0862">Zinc</keyword>
<evidence type="ECO:0000256" key="9">
    <source>
        <dbReference type="ARBA" id="ARBA00023157"/>
    </source>
</evidence>
<name>J4KL57_BEAB2</name>
<evidence type="ECO:0000313" key="13">
    <source>
        <dbReference type="EMBL" id="EJP61624.1"/>
    </source>
</evidence>
<dbReference type="GeneID" id="19892408"/>
<organism evidence="13 14">
    <name type="scientific">Beauveria bassiana (strain ARSEF 2860)</name>
    <name type="common">White muscardine disease fungus</name>
    <name type="synonym">Tritirachium shiotae</name>
    <dbReference type="NCBI Taxonomy" id="655819"/>
    <lineage>
        <taxon>Eukaryota</taxon>
        <taxon>Fungi</taxon>
        <taxon>Dikarya</taxon>
        <taxon>Ascomycota</taxon>
        <taxon>Pezizomycotina</taxon>
        <taxon>Sordariomycetes</taxon>
        <taxon>Hypocreomycetidae</taxon>
        <taxon>Hypocreales</taxon>
        <taxon>Cordycipitaceae</taxon>
        <taxon>Beauveria</taxon>
    </lineage>
</organism>
<dbReference type="HOGENOM" id="CLU_634557_0_0_1"/>
<evidence type="ECO:0000256" key="4">
    <source>
        <dbReference type="ARBA" id="ARBA00022723"/>
    </source>
</evidence>
<dbReference type="Proteomes" id="UP000002762">
    <property type="component" value="Unassembled WGS sequence"/>
</dbReference>
<keyword evidence="9" id="KW-1015">Disulfide bond</keyword>
<dbReference type="RefSeq" id="XP_008602715.1">
    <property type="nucleotide sequence ID" value="XM_008604493.1"/>
</dbReference>
<feature type="signal peptide" evidence="11">
    <location>
        <begin position="1"/>
        <end position="22"/>
    </location>
</feature>
<keyword evidence="8 13" id="KW-0482">Metalloprotease</keyword>
<dbReference type="InterPro" id="IPR024079">
    <property type="entry name" value="MetalloPept_cat_dom_sf"/>
</dbReference>
<keyword evidence="14" id="KW-1185">Reference proteome</keyword>
<dbReference type="SUPFAM" id="SSF55486">
    <property type="entry name" value="Metalloproteases ('zincins'), catalytic domain"/>
    <property type="match status" value="1"/>
</dbReference>
<evidence type="ECO:0000256" key="6">
    <source>
        <dbReference type="ARBA" id="ARBA00022801"/>
    </source>
</evidence>
<feature type="chain" id="PRO_5003779483" evidence="11">
    <location>
        <begin position="23"/>
        <end position="432"/>
    </location>
</feature>
<sequence>MGFRSFGFAIAIAAIQAATAHGSGCAVDSSDAELMGSFGIVSNVSIVSRQEPMNTYRVFAHNVYDAKTAEGGFLSEDTIEKHITTLNDQLNRYGFVFTLNKEDIRYTEAQGIAAAKNRKQHEYLVSTLRQGNFDDLNIFYLKRIWEERPRSGGASLGLATHPQAGQPEMDGIFLWSESVTGEDTDSIHKVLGSGLPESAPATAAHEFGHWLGLFHTNEGGCKGHVDPDSGELYINDTNLEKPSEGFAAIFEERTEDLCKPEYGACDKAKPVMIHNFMSTRPCMQNEFTNGQVEKMRRWAKFRAFLKNRSVAKKPRLNKLCTPFRGDLKTCIGAMKKCNEQYKDENEVTKCVHAAAMPKEPNDKPPAKPEEPNDKPAESAPGYESGKTPNNTADISKDSICKPFSGNKANCSRAAFKSEKQVGLVDRVRLGEA</sequence>
<evidence type="ECO:0000259" key="12">
    <source>
        <dbReference type="Pfam" id="PF05572"/>
    </source>
</evidence>
<gene>
    <name evidence="13" type="ORF">BBA_09396</name>
</gene>
<dbReference type="Gene3D" id="3.40.390.10">
    <property type="entry name" value="Collagenase (Catalytic Domain)"/>
    <property type="match status" value="1"/>
</dbReference>
<dbReference type="InParanoid" id="J4KL57"/>
<keyword evidence="5 11" id="KW-0732">Signal</keyword>
<accession>J4KL57</accession>
<dbReference type="GO" id="GO:0006508">
    <property type="term" value="P:proteolysis"/>
    <property type="evidence" value="ECO:0007669"/>
    <property type="project" value="UniProtKB-KW"/>
</dbReference>
<evidence type="ECO:0000256" key="2">
    <source>
        <dbReference type="ARBA" id="ARBA00008721"/>
    </source>
</evidence>
<dbReference type="Pfam" id="PF05572">
    <property type="entry name" value="Peptidase_M43"/>
    <property type="match status" value="1"/>
</dbReference>
<dbReference type="InterPro" id="IPR008754">
    <property type="entry name" value="Peptidase_M43"/>
</dbReference>
<dbReference type="AlphaFoldDB" id="J4KL57"/>
<feature type="compositionally biased region" description="Basic and acidic residues" evidence="10">
    <location>
        <begin position="359"/>
        <end position="376"/>
    </location>
</feature>
<feature type="region of interest" description="Disordered" evidence="10">
    <location>
        <begin position="354"/>
        <end position="399"/>
    </location>
</feature>
<comment type="similarity">
    <text evidence="2">Belongs to the peptidase M43B family.</text>
</comment>
<feature type="domain" description="Peptidase M43 pregnancy-associated plasma-A" evidence="12">
    <location>
        <begin position="200"/>
        <end position="297"/>
    </location>
</feature>
<protein>
    <submittedName>
        <fullName evidence="13">Metalloprotease-like protein</fullName>
    </submittedName>
</protein>
<dbReference type="STRING" id="655819.J4KL57"/>
<dbReference type="PANTHER" id="PTHR47466:SF1">
    <property type="entry name" value="METALLOPROTEASE MEP1 (AFU_ORTHOLOGUE AFUA_1G07730)-RELATED"/>
    <property type="match status" value="1"/>
</dbReference>
<evidence type="ECO:0000313" key="14">
    <source>
        <dbReference type="Proteomes" id="UP000002762"/>
    </source>
</evidence>
<evidence type="ECO:0000256" key="10">
    <source>
        <dbReference type="SAM" id="MobiDB-lite"/>
    </source>
</evidence>
<dbReference type="GO" id="GO:0008237">
    <property type="term" value="F:metallopeptidase activity"/>
    <property type="evidence" value="ECO:0007669"/>
    <property type="project" value="UniProtKB-KW"/>
</dbReference>
<keyword evidence="4" id="KW-0479">Metal-binding</keyword>
<evidence type="ECO:0000256" key="5">
    <source>
        <dbReference type="ARBA" id="ARBA00022729"/>
    </source>
</evidence>